<feature type="binding site" evidence="1">
    <location>
        <position position="49"/>
    </location>
    <ligand>
        <name>ATP</name>
        <dbReference type="ChEBI" id="CHEBI:30616"/>
    </ligand>
</feature>
<evidence type="ECO:0000313" key="4">
    <source>
        <dbReference type="Proteomes" id="UP000266673"/>
    </source>
</evidence>
<dbReference type="InterPro" id="IPR051681">
    <property type="entry name" value="Ser/Thr_Kinases-Pseudokinases"/>
</dbReference>
<dbReference type="InterPro" id="IPR000719">
    <property type="entry name" value="Prot_kinase_dom"/>
</dbReference>
<keyword evidence="3" id="KW-0808">Transferase</keyword>
<dbReference type="InterPro" id="IPR001245">
    <property type="entry name" value="Ser-Thr/Tyr_kinase_cat_dom"/>
</dbReference>
<organism evidence="3 4">
    <name type="scientific">Gigaspora rosea</name>
    <dbReference type="NCBI Taxonomy" id="44941"/>
    <lineage>
        <taxon>Eukaryota</taxon>
        <taxon>Fungi</taxon>
        <taxon>Fungi incertae sedis</taxon>
        <taxon>Mucoromycota</taxon>
        <taxon>Glomeromycotina</taxon>
        <taxon>Glomeromycetes</taxon>
        <taxon>Diversisporales</taxon>
        <taxon>Gigasporaceae</taxon>
        <taxon>Gigaspora</taxon>
    </lineage>
</organism>
<reference evidence="3 4" key="1">
    <citation type="submission" date="2018-06" db="EMBL/GenBank/DDBJ databases">
        <title>Comparative genomics reveals the genomic features of Rhizophagus irregularis, R. cerebriforme, R. diaphanum and Gigaspora rosea, and their symbiotic lifestyle signature.</title>
        <authorList>
            <person name="Morin E."/>
            <person name="San Clemente H."/>
            <person name="Chen E.C.H."/>
            <person name="De La Providencia I."/>
            <person name="Hainaut M."/>
            <person name="Kuo A."/>
            <person name="Kohler A."/>
            <person name="Murat C."/>
            <person name="Tang N."/>
            <person name="Roy S."/>
            <person name="Loubradou J."/>
            <person name="Henrissat B."/>
            <person name="Grigoriev I.V."/>
            <person name="Corradi N."/>
            <person name="Roux C."/>
            <person name="Martin F.M."/>
        </authorList>
    </citation>
    <scope>NUCLEOTIDE SEQUENCE [LARGE SCALE GENOMIC DNA]</scope>
    <source>
        <strain evidence="3 4">DAOM 194757</strain>
    </source>
</reference>
<evidence type="ECO:0000259" key="2">
    <source>
        <dbReference type="PROSITE" id="PS50011"/>
    </source>
</evidence>
<proteinExistence type="predicted"/>
<evidence type="ECO:0000256" key="1">
    <source>
        <dbReference type="PROSITE-ProRule" id="PRU10141"/>
    </source>
</evidence>
<keyword evidence="1" id="KW-0547">Nucleotide-binding</keyword>
<keyword evidence="4" id="KW-1185">Reference proteome</keyword>
<dbReference type="GO" id="GO:0004674">
    <property type="term" value="F:protein serine/threonine kinase activity"/>
    <property type="evidence" value="ECO:0007669"/>
    <property type="project" value="TreeGrafter"/>
</dbReference>
<sequence>MELENTINKENINSYNYNEFSSFKRIGKGGYGTVYKSKWKNRELIVALKKLNVELIDKKTIRKELKNLQKVCTHPNIIKFYGVTRDPSKGSYNIILQFANNGDLRTYLKENFSNLEWIDKFRMAYEISNVHEKRMLIADFGLSKDETSKTSNSNIGGVAPYIDPKCFECSEYKRGKKSDIFSFGVILWEISSGKPPFQSANQEYYIQVQRCLGKREERIEGTPELYFQLYEKCWDGDPNKRPRLDDISEKLKDLWIGEAFESILRTITLKIMFIKFINSIKVFKNHVYWNYSLNQHQSIEEFSKKS</sequence>
<keyword evidence="1" id="KW-0067">ATP-binding</keyword>
<dbReference type="Gene3D" id="1.10.510.10">
    <property type="entry name" value="Transferase(Phosphotransferase) domain 1"/>
    <property type="match status" value="2"/>
</dbReference>
<dbReference type="STRING" id="44941.A0A397USL9"/>
<dbReference type="SUPFAM" id="SSF56112">
    <property type="entry name" value="Protein kinase-like (PK-like)"/>
    <property type="match status" value="1"/>
</dbReference>
<dbReference type="EMBL" id="QKWP01001044">
    <property type="protein sequence ID" value="RIB12237.1"/>
    <property type="molecule type" value="Genomic_DNA"/>
</dbReference>
<protein>
    <submittedName>
        <fullName evidence="3">Kinase-like domain-containing protein</fullName>
    </submittedName>
</protein>
<accession>A0A397USL9</accession>
<dbReference type="OrthoDB" id="2441994at2759"/>
<comment type="caution">
    <text evidence="3">The sequence shown here is derived from an EMBL/GenBank/DDBJ whole genome shotgun (WGS) entry which is preliminary data.</text>
</comment>
<gene>
    <name evidence="3" type="ORF">C2G38_2249623</name>
</gene>
<dbReference type="PANTHER" id="PTHR44329">
    <property type="entry name" value="SERINE/THREONINE-PROTEIN KINASE TNNI3K-RELATED"/>
    <property type="match status" value="1"/>
</dbReference>
<name>A0A397USL9_9GLOM</name>
<dbReference type="GO" id="GO:0005524">
    <property type="term" value="F:ATP binding"/>
    <property type="evidence" value="ECO:0007669"/>
    <property type="project" value="UniProtKB-UniRule"/>
</dbReference>
<dbReference type="Proteomes" id="UP000266673">
    <property type="component" value="Unassembled WGS sequence"/>
</dbReference>
<dbReference type="AlphaFoldDB" id="A0A397USL9"/>
<dbReference type="InterPro" id="IPR017441">
    <property type="entry name" value="Protein_kinase_ATP_BS"/>
</dbReference>
<dbReference type="PROSITE" id="PS00107">
    <property type="entry name" value="PROTEIN_KINASE_ATP"/>
    <property type="match status" value="1"/>
</dbReference>
<evidence type="ECO:0000313" key="3">
    <source>
        <dbReference type="EMBL" id="RIB12237.1"/>
    </source>
</evidence>
<dbReference type="InterPro" id="IPR011009">
    <property type="entry name" value="Kinase-like_dom_sf"/>
</dbReference>
<keyword evidence="3" id="KW-0418">Kinase</keyword>
<feature type="domain" description="Protein kinase" evidence="2">
    <location>
        <begin position="20"/>
        <end position="256"/>
    </location>
</feature>
<dbReference type="PROSITE" id="PS50011">
    <property type="entry name" value="PROTEIN_KINASE_DOM"/>
    <property type="match status" value="1"/>
</dbReference>
<dbReference type="Pfam" id="PF07714">
    <property type="entry name" value="PK_Tyr_Ser-Thr"/>
    <property type="match status" value="2"/>
</dbReference>